<evidence type="ECO:0000313" key="3">
    <source>
        <dbReference type="Proteomes" id="UP001176941"/>
    </source>
</evidence>
<evidence type="ECO:0000313" key="2">
    <source>
        <dbReference type="EMBL" id="CAI9170379.1"/>
    </source>
</evidence>
<accession>A0ABN8Z9G8</accession>
<dbReference type="Proteomes" id="UP001176941">
    <property type="component" value="Chromosome 3"/>
</dbReference>
<name>A0ABN8Z9G8_RANTA</name>
<keyword evidence="3" id="KW-1185">Reference proteome</keyword>
<feature type="compositionally biased region" description="Low complexity" evidence="1">
    <location>
        <begin position="98"/>
        <end position="111"/>
    </location>
</feature>
<sequence>MQAPGSHLSKANQPVTPLRMAALASEGSCRTPLHFPDFLLDLHPSEDLVENRERDVWVSVGGTWGPEQTHSMDGSLKQQAEPHHFSPPCLPFQPPGFLQGEDGSLLGSLELAPQLSGPQSPPLENR</sequence>
<proteinExistence type="predicted"/>
<evidence type="ECO:0000256" key="1">
    <source>
        <dbReference type="SAM" id="MobiDB-lite"/>
    </source>
</evidence>
<feature type="compositionally biased region" description="Polar residues" evidence="1">
    <location>
        <begin position="66"/>
        <end position="78"/>
    </location>
</feature>
<reference evidence="2" key="1">
    <citation type="submission" date="2023-04" db="EMBL/GenBank/DDBJ databases">
        <authorList>
            <consortium name="ELIXIR-Norway"/>
        </authorList>
    </citation>
    <scope>NUCLEOTIDE SEQUENCE [LARGE SCALE GENOMIC DNA]</scope>
</reference>
<organism evidence="2 3">
    <name type="scientific">Rangifer tarandus platyrhynchus</name>
    <name type="common">Svalbard reindeer</name>
    <dbReference type="NCBI Taxonomy" id="3082113"/>
    <lineage>
        <taxon>Eukaryota</taxon>
        <taxon>Metazoa</taxon>
        <taxon>Chordata</taxon>
        <taxon>Craniata</taxon>
        <taxon>Vertebrata</taxon>
        <taxon>Euteleostomi</taxon>
        <taxon>Mammalia</taxon>
        <taxon>Eutheria</taxon>
        <taxon>Laurasiatheria</taxon>
        <taxon>Artiodactyla</taxon>
        <taxon>Ruminantia</taxon>
        <taxon>Pecora</taxon>
        <taxon>Cervidae</taxon>
        <taxon>Odocoileinae</taxon>
        <taxon>Rangifer</taxon>
    </lineage>
</organism>
<gene>
    <name evidence="2" type="ORF">MRATA1EN1_LOCUS19341</name>
</gene>
<protein>
    <submittedName>
        <fullName evidence="2">Uncharacterized protein</fullName>
    </submittedName>
</protein>
<dbReference type="EMBL" id="OX459939">
    <property type="protein sequence ID" value="CAI9170379.1"/>
    <property type="molecule type" value="Genomic_DNA"/>
</dbReference>
<feature type="region of interest" description="Disordered" evidence="1">
    <location>
        <begin position="64"/>
        <end position="126"/>
    </location>
</feature>